<feature type="transmembrane region" description="Helical" evidence="2">
    <location>
        <begin position="168"/>
        <end position="193"/>
    </location>
</feature>
<sequence length="417" mass="45622">MSTEGPASQVGEPTSSTQSPRVPPVTGQADMGRLHLEQAFKRVLVALLLTQAVLVLYYTDMLEFVLARSFRLCELEAGDSVYCYSFISLLPPLNPFTSIFSISVLFTLDHYLSISPVFDRLKAYADGTSSGVTAIADGEGSPSTPSSPTPLLRDNEGSARRAFVVLRVLTISAYTIGTIWVAASLTALVDAILTIRHWGEMPEEADILFKIRVYLVFVEVLYDALLGSILFKTARSLSRAGYASRRGTVQTLPTTAGDRGNAPPSSRPSSTGDTGTTIERFSHKALALWDRRSILDKIILCLLTSLALSTALSIHYLFFAPWSDSGHRKSRQYFLLYTFTFLLTWTMLFKYQSYRSNEILPDRGLYVFTAVLACILALSSVLDGVSFILLSLYSFLSSPRVLGVLQATALGGAALLS</sequence>
<accession>A0A4Y7SG60</accession>
<comment type="caution">
    <text evidence="3">The sequence shown here is derived from an EMBL/GenBank/DDBJ whole genome shotgun (WGS) entry which is preliminary data.</text>
</comment>
<reference evidence="3 4" key="1">
    <citation type="journal article" date="2019" name="Nat. Ecol. Evol.">
        <title>Megaphylogeny resolves global patterns of mushroom evolution.</title>
        <authorList>
            <person name="Varga T."/>
            <person name="Krizsan K."/>
            <person name="Foldi C."/>
            <person name="Dima B."/>
            <person name="Sanchez-Garcia M."/>
            <person name="Sanchez-Ramirez S."/>
            <person name="Szollosi G.J."/>
            <person name="Szarkandi J.G."/>
            <person name="Papp V."/>
            <person name="Albert L."/>
            <person name="Andreopoulos W."/>
            <person name="Angelini C."/>
            <person name="Antonin V."/>
            <person name="Barry K.W."/>
            <person name="Bougher N.L."/>
            <person name="Buchanan P."/>
            <person name="Buyck B."/>
            <person name="Bense V."/>
            <person name="Catcheside P."/>
            <person name="Chovatia M."/>
            <person name="Cooper J."/>
            <person name="Damon W."/>
            <person name="Desjardin D."/>
            <person name="Finy P."/>
            <person name="Geml J."/>
            <person name="Haridas S."/>
            <person name="Hughes K."/>
            <person name="Justo A."/>
            <person name="Karasinski D."/>
            <person name="Kautmanova I."/>
            <person name="Kiss B."/>
            <person name="Kocsube S."/>
            <person name="Kotiranta H."/>
            <person name="LaButti K.M."/>
            <person name="Lechner B.E."/>
            <person name="Liimatainen K."/>
            <person name="Lipzen A."/>
            <person name="Lukacs Z."/>
            <person name="Mihaltcheva S."/>
            <person name="Morgado L.N."/>
            <person name="Niskanen T."/>
            <person name="Noordeloos M.E."/>
            <person name="Ohm R.A."/>
            <person name="Ortiz-Santana B."/>
            <person name="Ovrebo C."/>
            <person name="Racz N."/>
            <person name="Riley R."/>
            <person name="Savchenko A."/>
            <person name="Shiryaev A."/>
            <person name="Soop K."/>
            <person name="Spirin V."/>
            <person name="Szebenyi C."/>
            <person name="Tomsovsky M."/>
            <person name="Tulloss R.E."/>
            <person name="Uehling J."/>
            <person name="Grigoriev I.V."/>
            <person name="Vagvolgyi C."/>
            <person name="Papp T."/>
            <person name="Martin F.M."/>
            <person name="Miettinen O."/>
            <person name="Hibbett D.S."/>
            <person name="Nagy L.G."/>
        </authorList>
    </citation>
    <scope>NUCLEOTIDE SEQUENCE [LARGE SCALE GENOMIC DNA]</scope>
    <source>
        <strain evidence="3 4">FP101781</strain>
    </source>
</reference>
<feature type="region of interest" description="Disordered" evidence="1">
    <location>
        <begin position="1"/>
        <end position="25"/>
    </location>
</feature>
<feature type="transmembrane region" description="Helical" evidence="2">
    <location>
        <begin position="213"/>
        <end position="231"/>
    </location>
</feature>
<evidence type="ECO:0000256" key="1">
    <source>
        <dbReference type="SAM" id="MobiDB-lite"/>
    </source>
</evidence>
<feature type="transmembrane region" description="Helical" evidence="2">
    <location>
        <begin position="95"/>
        <end position="112"/>
    </location>
</feature>
<dbReference type="AlphaFoldDB" id="A0A4Y7SG60"/>
<feature type="compositionally biased region" description="Polar residues" evidence="1">
    <location>
        <begin position="263"/>
        <end position="276"/>
    </location>
</feature>
<feature type="transmembrane region" description="Helical" evidence="2">
    <location>
        <begin position="334"/>
        <end position="353"/>
    </location>
</feature>
<feature type="transmembrane region" description="Helical" evidence="2">
    <location>
        <begin position="365"/>
        <end position="393"/>
    </location>
</feature>
<keyword evidence="2" id="KW-0472">Membrane</keyword>
<feature type="region of interest" description="Disordered" evidence="1">
    <location>
        <begin position="251"/>
        <end position="276"/>
    </location>
</feature>
<name>A0A4Y7SG60_COPMI</name>
<dbReference type="Proteomes" id="UP000298030">
    <property type="component" value="Unassembled WGS sequence"/>
</dbReference>
<organism evidence="3 4">
    <name type="scientific">Coprinellus micaceus</name>
    <name type="common">Glistening ink-cap mushroom</name>
    <name type="synonym">Coprinus micaceus</name>
    <dbReference type="NCBI Taxonomy" id="71717"/>
    <lineage>
        <taxon>Eukaryota</taxon>
        <taxon>Fungi</taxon>
        <taxon>Dikarya</taxon>
        <taxon>Basidiomycota</taxon>
        <taxon>Agaricomycotina</taxon>
        <taxon>Agaricomycetes</taxon>
        <taxon>Agaricomycetidae</taxon>
        <taxon>Agaricales</taxon>
        <taxon>Agaricineae</taxon>
        <taxon>Psathyrellaceae</taxon>
        <taxon>Coprinellus</taxon>
    </lineage>
</organism>
<feature type="compositionally biased region" description="Polar residues" evidence="1">
    <location>
        <begin position="1"/>
        <end position="20"/>
    </location>
</feature>
<keyword evidence="4" id="KW-1185">Reference proteome</keyword>
<feature type="transmembrane region" description="Helical" evidence="2">
    <location>
        <begin position="298"/>
        <end position="322"/>
    </location>
</feature>
<proteinExistence type="predicted"/>
<gene>
    <name evidence="3" type="ORF">FA13DRAFT_1742747</name>
</gene>
<keyword evidence="2" id="KW-1133">Transmembrane helix</keyword>
<feature type="compositionally biased region" description="Low complexity" evidence="1">
    <location>
        <begin position="141"/>
        <end position="150"/>
    </location>
</feature>
<feature type="transmembrane region" description="Helical" evidence="2">
    <location>
        <begin position="39"/>
        <end position="59"/>
    </location>
</feature>
<dbReference type="EMBL" id="QPFP01000134">
    <property type="protein sequence ID" value="TEB20662.1"/>
    <property type="molecule type" value="Genomic_DNA"/>
</dbReference>
<evidence type="ECO:0000256" key="2">
    <source>
        <dbReference type="SAM" id="Phobius"/>
    </source>
</evidence>
<protein>
    <submittedName>
        <fullName evidence="3">Uncharacterized protein</fullName>
    </submittedName>
</protein>
<feature type="region of interest" description="Disordered" evidence="1">
    <location>
        <begin position="134"/>
        <end position="154"/>
    </location>
</feature>
<evidence type="ECO:0000313" key="3">
    <source>
        <dbReference type="EMBL" id="TEB20662.1"/>
    </source>
</evidence>
<evidence type="ECO:0000313" key="4">
    <source>
        <dbReference type="Proteomes" id="UP000298030"/>
    </source>
</evidence>
<keyword evidence="2" id="KW-0812">Transmembrane</keyword>